<dbReference type="PROSITE" id="PS51257">
    <property type="entry name" value="PROKAR_LIPOPROTEIN"/>
    <property type="match status" value="1"/>
</dbReference>
<dbReference type="AlphaFoldDB" id="A0A372NRA9"/>
<dbReference type="RefSeq" id="WP_117391500.1">
    <property type="nucleotide sequence ID" value="NZ_QWDC01000002.1"/>
</dbReference>
<evidence type="ECO:0008006" key="3">
    <source>
        <dbReference type="Google" id="ProtNLM"/>
    </source>
</evidence>
<evidence type="ECO:0000313" key="1">
    <source>
        <dbReference type="EMBL" id="RFZ91788.1"/>
    </source>
</evidence>
<protein>
    <recommendedName>
        <fullName evidence="3">Lipocalin-like domain-containing protein</fullName>
    </recommendedName>
</protein>
<keyword evidence="2" id="KW-1185">Reference proteome</keyword>
<reference evidence="1 2" key="1">
    <citation type="submission" date="2018-08" db="EMBL/GenBank/DDBJ databases">
        <title>Mucilaginibacter sp. MYSH2.</title>
        <authorList>
            <person name="Seo T."/>
        </authorList>
    </citation>
    <scope>NUCLEOTIDE SEQUENCE [LARGE SCALE GENOMIC DNA]</scope>
    <source>
        <strain evidence="1 2">MYSH2</strain>
    </source>
</reference>
<accession>A0A372NRA9</accession>
<comment type="caution">
    <text evidence="1">The sequence shown here is derived from an EMBL/GenBank/DDBJ whole genome shotgun (WGS) entry which is preliminary data.</text>
</comment>
<name>A0A372NRA9_9SPHI</name>
<evidence type="ECO:0000313" key="2">
    <source>
        <dbReference type="Proteomes" id="UP000264217"/>
    </source>
</evidence>
<dbReference type="EMBL" id="QWDC01000002">
    <property type="protein sequence ID" value="RFZ91788.1"/>
    <property type="molecule type" value="Genomic_DNA"/>
</dbReference>
<proteinExistence type="predicted"/>
<dbReference type="Proteomes" id="UP000264217">
    <property type="component" value="Unassembled WGS sequence"/>
</dbReference>
<organism evidence="1 2">
    <name type="scientific">Mucilaginibacter conchicola</name>
    <dbReference type="NCBI Taxonomy" id="2303333"/>
    <lineage>
        <taxon>Bacteria</taxon>
        <taxon>Pseudomonadati</taxon>
        <taxon>Bacteroidota</taxon>
        <taxon>Sphingobacteriia</taxon>
        <taxon>Sphingobacteriales</taxon>
        <taxon>Sphingobacteriaceae</taxon>
        <taxon>Mucilaginibacter</taxon>
    </lineage>
</organism>
<gene>
    <name evidence="1" type="ORF">D0C36_10055</name>
</gene>
<sequence length="146" mass="16518">MKKATLLLLLCWGVLIVSCKKDSQSIGDESLASFKTKIIGTWATKSVTRISLDASDKEVKRETFDYVDVQKYRFDQKTYTAVKGNIPHDIDYTLIESNGKIFLHTDGFSNEEMRMNNGSLYWTTEAGAVNAGEVVKYVSIVQYKKE</sequence>